<protein>
    <submittedName>
        <fullName evidence="2">Uncharacterized protein</fullName>
    </submittedName>
</protein>
<evidence type="ECO:0000313" key="1">
    <source>
        <dbReference type="EMBL" id="KAF4698631.1"/>
    </source>
</evidence>
<evidence type="ECO:0000313" key="4">
    <source>
        <dbReference type="Proteomes" id="UP000574390"/>
    </source>
</evidence>
<proteinExistence type="predicted"/>
<sequence length="247" mass="28330">LRSYFINALHDKLRVVAKTTYPHIQDPIAMAQHLDMFLNEQDNPPQYLSPTQSRRLEFPSWKIILDTGCTDTLINKKFANTLVKELPDVIITNHYASFQTISEGDDISSHHKLSAQIPISDIEGCEYYTTKINDISSVGKLNGPIDYPPSPPGHVVVDTVMTSPWLETTVRKKDDDDDTSPKWFHIDLSNQATSLAFKQQFRRVPEYYWRMKMTTEGGKQQVQQKLDGFIDNDMMESVDNDSRNVFT</sequence>
<evidence type="ECO:0000313" key="3">
    <source>
        <dbReference type="Proteomes" id="UP000553632"/>
    </source>
</evidence>
<dbReference type="Proteomes" id="UP000553632">
    <property type="component" value="Unassembled WGS sequence"/>
</dbReference>
<keyword evidence="3" id="KW-1185">Reference proteome</keyword>
<dbReference type="EMBL" id="JABANM010035058">
    <property type="protein sequence ID" value="KAF4698631.1"/>
    <property type="molecule type" value="Genomic_DNA"/>
</dbReference>
<name>A0A7J6T5G7_PEROL</name>
<comment type="caution">
    <text evidence="2">The sequence shown here is derived from an EMBL/GenBank/DDBJ whole genome shotgun (WGS) entry which is preliminary data.</text>
</comment>
<feature type="non-terminal residue" evidence="2">
    <location>
        <position position="1"/>
    </location>
</feature>
<organism evidence="2 3">
    <name type="scientific">Perkinsus olseni</name>
    <name type="common">Perkinsus atlanticus</name>
    <dbReference type="NCBI Taxonomy" id="32597"/>
    <lineage>
        <taxon>Eukaryota</taxon>
        <taxon>Sar</taxon>
        <taxon>Alveolata</taxon>
        <taxon>Perkinsozoa</taxon>
        <taxon>Perkinsea</taxon>
        <taxon>Perkinsida</taxon>
        <taxon>Perkinsidae</taxon>
        <taxon>Perkinsus</taxon>
    </lineage>
</organism>
<dbReference type="Proteomes" id="UP000574390">
    <property type="component" value="Unassembled WGS sequence"/>
</dbReference>
<dbReference type="EMBL" id="JABANO010013573">
    <property type="protein sequence ID" value="KAF4739982.1"/>
    <property type="molecule type" value="Genomic_DNA"/>
</dbReference>
<reference evidence="3 4" key="1">
    <citation type="submission" date="2020-04" db="EMBL/GenBank/DDBJ databases">
        <title>Perkinsus olseni comparative genomics.</title>
        <authorList>
            <person name="Bogema D.R."/>
        </authorList>
    </citation>
    <scope>NUCLEOTIDE SEQUENCE [LARGE SCALE GENOMIC DNA]</scope>
    <source>
        <strain evidence="1">ATCC PRA-205</strain>
        <strain evidence="2 3">ATCC PRA-207</strain>
    </source>
</reference>
<dbReference type="AlphaFoldDB" id="A0A7J6T5G7"/>
<accession>A0A7J6T5G7</accession>
<evidence type="ECO:0000313" key="2">
    <source>
        <dbReference type="EMBL" id="KAF4739982.1"/>
    </source>
</evidence>
<gene>
    <name evidence="1" type="ORF">FOZ62_028271</name>
    <name evidence="2" type="ORF">FOZ63_029511</name>
</gene>
<feature type="non-terminal residue" evidence="2">
    <location>
        <position position="247"/>
    </location>
</feature>